<evidence type="ECO:0000256" key="2">
    <source>
        <dbReference type="SAM" id="SignalP"/>
    </source>
</evidence>
<keyword evidence="2" id="KW-0732">Signal</keyword>
<organism evidence="4 5">
    <name type="scientific">Variovorax humicola</name>
    <dbReference type="NCBI Taxonomy" id="1769758"/>
    <lineage>
        <taxon>Bacteria</taxon>
        <taxon>Pseudomonadati</taxon>
        <taxon>Pseudomonadota</taxon>
        <taxon>Betaproteobacteria</taxon>
        <taxon>Burkholderiales</taxon>
        <taxon>Comamonadaceae</taxon>
        <taxon>Variovorax</taxon>
    </lineage>
</organism>
<feature type="domain" description="Dienelactone hydrolase" evidence="3">
    <location>
        <begin position="72"/>
        <end position="260"/>
    </location>
</feature>
<dbReference type="Proteomes" id="UP001363010">
    <property type="component" value="Unassembled WGS sequence"/>
</dbReference>
<keyword evidence="1 4" id="KW-0378">Hydrolase</keyword>
<dbReference type="GO" id="GO:0016787">
    <property type="term" value="F:hydrolase activity"/>
    <property type="evidence" value="ECO:0007669"/>
    <property type="project" value="UniProtKB-KW"/>
</dbReference>
<dbReference type="InterPro" id="IPR050261">
    <property type="entry name" value="FrsA_esterase"/>
</dbReference>
<comment type="caution">
    <text evidence="4">The sequence shown here is derived from an EMBL/GenBank/DDBJ whole genome shotgun (WGS) entry which is preliminary data.</text>
</comment>
<evidence type="ECO:0000256" key="1">
    <source>
        <dbReference type="ARBA" id="ARBA00022801"/>
    </source>
</evidence>
<dbReference type="SUPFAM" id="SSF53474">
    <property type="entry name" value="alpha/beta-Hydrolases"/>
    <property type="match status" value="1"/>
</dbReference>
<feature type="signal peptide" evidence="2">
    <location>
        <begin position="1"/>
        <end position="26"/>
    </location>
</feature>
<feature type="chain" id="PRO_5045609624" evidence="2">
    <location>
        <begin position="27"/>
        <end position="341"/>
    </location>
</feature>
<dbReference type="Gene3D" id="3.40.50.1820">
    <property type="entry name" value="alpha/beta hydrolase"/>
    <property type="match status" value="1"/>
</dbReference>
<gene>
    <name evidence="4" type="ORF">WKW80_16195</name>
</gene>
<evidence type="ECO:0000259" key="3">
    <source>
        <dbReference type="Pfam" id="PF01738"/>
    </source>
</evidence>
<dbReference type="EMBL" id="JBBKZV010000008">
    <property type="protein sequence ID" value="MEJ8823561.1"/>
    <property type="molecule type" value="Genomic_DNA"/>
</dbReference>
<dbReference type="InterPro" id="IPR002925">
    <property type="entry name" value="Dienelactn_hydro"/>
</dbReference>
<proteinExistence type="predicted"/>
<reference evidence="4 5" key="1">
    <citation type="submission" date="2024-03" db="EMBL/GenBank/DDBJ databases">
        <title>Novel species of the genus Variovorax.</title>
        <authorList>
            <person name="Liu Q."/>
            <person name="Xin Y.-H."/>
        </authorList>
    </citation>
    <scope>NUCLEOTIDE SEQUENCE [LARGE SCALE GENOMIC DNA]</scope>
    <source>
        <strain evidence="4 5">KACC 18501</strain>
    </source>
</reference>
<dbReference type="PANTHER" id="PTHR22946:SF9">
    <property type="entry name" value="POLYKETIDE TRANSFERASE AF380"/>
    <property type="match status" value="1"/>
</dbReference>
<evidence type="ECO:0000313" key="5">
    <source>
        <dbReference type="Proteomes" id="UP001363010"/>
    </source>
</evidence>
<dbReference type="Pfam" id="PF01738">
    <property type="entry name" value="DLH"/>
    <property type="match status" value="1"/>
</dbReference>
<accession>A0ABU8W0I2</accession>
<protein>
    <submittedName>
        <fullName evidence="4">Dienelactone hydrolase family protein</fullName>
    </submittedName>
</protein>
<evidence type="ECO:0000313" key="4">
    <source>
        <dbReference type="EMBL" id="MEJ8823561.1"/>
    </source>
</evidence>
<dbReference type="PANTHER" id="PTHR22946">
    <property type="entry name" value="DIENELACTONE HYDROLASE DOMAIN-CONTAINING PROTEIN-RELATED"/>
    <property type="match status" value="1"/>
</dbReference>
<sequence>MTRLHSTLRRAATLAIAVLCSVAVCAQQDPLVWSPSRSAHPWLQLPLTYAQPQGGTLVSFKSPREGAPDLEIKAVVFKPPGDAKAAVVIVNAADGWSDMREGHYARSINSAGYAVLVIDTYGARRVASASTDNTAISLYEQMRDTFAAKRYLVSLGYPADRMALMGSGRGGTVALLVADQTFLPSEKADRFALVMAVGATCFLHPRQPKPSAQVFIAIGGKDEVTGVKPCQTLASEYAAAGGSNQVKVYSGATTGFDGDPKDRIMFRNANIESLANCNVVVEPDGRFNYDGKTFAETDPAPLFTEMRKSCIKYGASIYTNVTQKANVTLDLIDFLDANFRH</sequence>
<name>A0ABU8W0I2_9BURK</name>
<dbReference type="InterPro" id="IPR029058">
    <property type="entry name" value="AB_hydrolase_fold"/>
</dbReference>
<dbReference type="RefSeq" id="WP_340364589.1">
    <property type="nucleotide sequence ID" value="NZ_JBBKZV010000008.1"/>
</dbReference>
<keyword evidence="5" id="KW-1185">Reference proteome</keyword>